<dbReference type="AlphaFoldDB" id="D2I3Y1"/>
<proteinExistence type="predicted"/>
<dbReference type="InParanoid" id="D2I3Y1"/>
<feature type="non-terminal residue" evidence="1">
    <location>
        <position position="1"/>
    </location>
</feature>
<feature type="non-terminal residue" evidence="1">
    <location>
        <position position="37"/>
    </location>
</feature>
<reference evidence="1" key="1">
    <citation type="journal article" date="2010" name="Nature">
        <title>The sequence and de novo assembly of the giant panda genome.</title>
        <authorList>
            <person name="Li R."/>
            <person name="Fan W."/>
            <person name="Tian G."/>
            <person name="Zhu H."/>
            <person name="He L."/>
            <person name="Cai J."/>
            <person name="Huang Q."/>
            <person name="Cai Q."/>
            <person name="Li B."/>
            <person name="Bai Y."/>
            <person name="Zhang Z."/>
            <person name="Zhang Y."/>
            <person name="Wang W."/>
            <person name="Li J."/>
            <person name="Wei F."/>
            <person name="Li H."/>
            <person name="Jian M."/>
            <person name="Li J."/>
            <person name="Zhang Z."/>
            <person name="Nielsen R."/>
            <person name="Li D."/>
            <person name="Gu W."/>
            <person name="Yang Z."/>
            <person name="Xuan Z."/>
            <person name="Ryder O.A."/>
            <person name="Leung F.C."/>
            <person name="Zhou Y."/>
            <person name="Cao J."/>
            <person name="Sun X."/>
            <person name="Fu Y."/>
            <person name="Fang X."/>
            <person name="Guo X."/>
            <person name="Wang B."/>
            <person name="Hou R."/>
            <person name="Shen F."/>
            <person name="Mu B."/>
            <person name="Ni P."/>
            <person name="Lin R."/>
            <person name="Qian W."/>
            <person name="Wang G."/>
            <person name="Yu C."/>
            <person name="Nie W."/>
            <person name="Wang J."/>
            <person name="Wu Z."/>
            <person name="Liang H."/>
            <person name="Min J."/>
            <person name="Wu Q."/>
            <person name="Cheng S."/>
            <person name="Ruan J."/>
            <person name="Wang M."/>
            <person name="Shi Z."/>
            <person name="Wen M."/>
            <person name="Liu B."/>
            <person name="Ren X."/>
            <person name="Zheng H."/>
            <person name="Dong D."/>
            <person name="Cook K."/>
            <person name="Shan G."/>
            <person name="Zhang H."/>
            <person name="Kosiol C."/>
            <person name="Xie X."/>
            <person name="Lu Z."/>
            <person name="Zheng H."/>
            <person name="Li Y."/>
            <person name="Steiner C.C."/>
            <person name="Lam T.T."/>
            <person name="Lin S."/>
            <person name="Zhang Q."/>
            <person name="Li G."/>
            <person name="Tian J."/>
            <person name="Gong T."/>
            <person name="Liu H."/>
            <person name="Zhang D."/>
            <person name="Fang L."/>
            <person name="Ye C."/>
            <person name="Zhang J."/>
            <person name="Hu W."/>
            <person name="Xu A."/>
            <person name="Ren Y."/>
            <person name="Zhang G."/>
            <person name="Bruford M.W."/>
            <person name="Li Q."/>
            <person name="Ma L."/>
            <person name="Guo Y."/>
            <person name="An N."/>
            <person name="Hu Y."/>
            <person name="Zheng Y."/>
            <person name="Shi Y."/>
            <person name="Li Z."/>
            <person name="Liu Q."/>
            <person name="Chen Y."/>
            <person name="Zhao J."/>
            <person name="Qu N."/>
            <person name="Zhao S."/>
            <person name="Tian F."/>
            <person name="Wang X."/>
            <person name="Wang H."/>
            <person name="Xu L."/>
            <person name="Liu X."/>
            <person name="Vinar T."/>
            <person name="Wang Y."/>
            <person name="Lam T.W."/>
            <person name="Yiu S.M."/>
            <person name="Liu S."/>
            <person name="Zhang H."/>
            <person name="Li D."/>
            <person name="Huang Y."/>
            <person name="Wang X."/>
            <person name="Yang G."/>
            <person name="Jiang Z."/>
            <person name="Wang J."/>
            <person name="Qin N."/>
            <person name="Li L."/>
            <person name="Li J."/>
            <person name="Bolund L."/>
            <person name="Kristiansen K."/>
            <person name="Wong G.K."/>
            <person name="Olson M."/>
            <person name="Zhang X."/>
            <person name="Li S."/>
            <person name="Yang H."/>
            <person name="Wang J."/>
            <person name="Wang J."/>
        </authorList>
    </citation>
    <scope>NUCLEOTIDE SEQUENCE [LARGE SCALE GENOMIC DNA]</scope>
</reference>
<sequence length="37" mass="4082">GAGPVPQLSLHPPCSSRVPGTWSGWYRMTRASWTPRT</sequence>
<protein>
    <submittedName>
        <fullName evidence="1">Uncharacterized protein</fullName>
    </submittedName>
</protein>
<gene>
    <name evidence="1" type="ORF">PANDA_020264</name>
</gene>
<accession>D2I3Y1</accession>
<organism evidence="1">
    <name type="scientific">Ailuropoda melanoleuca</name>
    <name type="common">Giant panda</name>
    <dbReference type="NCBI Taxonomy" id="9646"/>
    <lineage>
        <taxon>Eukaryota</taxon>
        <taxon>Metazoa</taxon>
        <taxon>Chordata</taxon>
        <taxon>Craniata</taxon>
        <taxon>Vertebrata</taxon>
        <taxon>Euteleostomi</taxon>
        <taxon>Mammalia</taxon>
        <taxon>Eutheria</taxon>
        <taxon>Laurasiatheria</taxon>
        <taxon>Carnivora</taxon>
        <taxon>Caniformia</taxon>
        <taxon>Ursidae</taxon>
        <taxon>Ailuropoda</taxon>
    </lineage>
</organism>
<evidence type="ECO:0000313" key="1">
    <source>
        <dbReference type="EMBL" id="EFB23714.1"/>
    </source>
</evidence>
<name>D2I3Y1_AILME</name>
<dbReference type="EMBL" id="GL194396">
    <property type="protein sequence ID" value="EFB23714.1"/>
    <property type="molecule type" value="Genomic_DNA"/>
</dbReference>